<evidence type="ECO:0000313" key="5">
    <source>
        <dbReference type="Ensembl" id="ENSAPEP00000001575.1"/>
    </source>
</evidence>
<feature type="domain" description="Activin types I and II receptor" evidence="4">
    <location>
        <begin position="61"/>
        <end position="134"/>
    </location>
</feature>
<evidence type="ECO:0000259" key="4">
    <source>
        <dbReference type="Pfam" id="PF01064"/>
    </source>
</evidence>
<dbReference type="STRING" id="161767.ENSAPEP00000001575"/>
<dbReference type="GeneTree" id="ENSGT00940000155919"/>
<accession>A0A3P8RPY7</accession>
<dbReference type="Proteomes" id="UP000265080">
    <property type="component" value="Chromosome 5"/>
</dbReference>
<reference evidence="5 6" key="1">
    <citation type="submission" date="2018-03" db="EMBL/GenBank/DDBJ databases">
        <title>Finding Nemo's genes: A chromosome-scale reference assembly of the genome of the orange clownfish Amphiprion percula.</title>
        <authorList>
            <person name="Lehmann R."/>
        </authorList>
    </citation>
    <scope>NUCLEOTIDE SEQUENCE</scope>
</reference>
<dbReference type="GO" id="GO:0016020">
    <property type="term" value="C:membrane"/>
    <property type="evidence" value="ECO:0007669"/>
    <property type="project" value="UniProtKB-SubCell"/>
</dbReference>
<dbReference type="Ensembl" id="ENSAPET00000001610.1">
    <property type="protein sequence ID" value="ENSAPEP00000001575.1"/>
    <property type="gene ID" value="ENSAPEG00000001170.1"/>
</dbReference>
<comment type="subcellular location">
    <subcellularLocation>
        <location evidence="1">Membrane</location>
    </subcellularLocation>
</comment>
<dbReference type="InterPro" id="IPR045860">
    <property type="entry name" value="Snake_toxin-like_sf"/>
</dbReference>
<evidence type="ECO:0000256" key="2">
    <source>
        <dbReference type="ARBA" id="ARBA00022729"/>
    </source>
</evidence>
<name>A0A3P8RPY7_AMPPE</name>
<keyword evidence="2" id="KW-0732">Signal</keyword>
<dbReference type="Gene3D" id="2.10.60.10">
    <property type="entry name" value="CD59"/>
    <property type="match status" value="1"/>
</dbReference>
<evidence type="ECO:0000256" key="3">
    <source>
        <dbReference type="ARBA" id="ARBA00023136"/>
    </source>
</evidence>
<proteinExistence type="predicted"/>
<protein>
    <recommendedName>
        <fullName evidence="4">Activin types I and II receptor domain-containing protein</fullName>
    </recommendedName>
</protein>
<keyword evidence="6" id="KW-1185">Reference proteome</keyword>
<evidence type="ECO:0000256" key="1">
    <source>
        <dbReference type="ARBA" id="ARBA00004370"/>
    </source>
</evidence>
<organism evidence="5 6">
    <name type="scientific">Amphiprion percula</name>
    <name type="common">Orange clownfish</name>
    <name type="synonym">Lutjanus percula</name>
    <dbReference type="NCBI Taxonomy" id="161767"/>
    <lineage>
        <taxon>Eukaryota</taxon>
        <taxon>Metazoa</taxon>
        <taxon>Chordata</taxon>
        <taxon>Craniata</taxon>
        <taxon>Vertebrata</taxon>
        <taxon>Euteleostomi</taxon>
        <taxon>Actinopterygii</taxon>
        <taxon>Neopterygii</taxon>
        <taxon>Teleostei</taxon>
        <taxon>Neoteleostei</taxon>
        <taxon>Acanthomorphata</taxon>
        <taxon>Ovalentaria</taxon>
        <taxon>Pomacentridae</taxon>
        <taxon>Amphiprion</taxon>
    </lineage>
</organism>
<dbReference type="InterPro" id="IPR000472">
    <property type="entry name" value="Activin_recp"/>
</dbReference>
<evidence type="ECO:0000313" key="6">
    <source>
        <dbReference type="Proteomes" id="UP000265080"/>
    </source>
</evidence>
<keyword evidence="3" id="KW-0472">Membrane</keyword>
<reference evidence="5" key="2">
    <citation type="submission" date="2025-08" db="UniProtKB">
        <authorList>
            <consortium name="Ensembl"/>
        </authorList>
    </citation>
    <scope>IDENTIFICATION</scope>
</reference>
<dbReference type="AlphaFoldDB" id="A0A3P8RPY7"/>
<reference evidence="5" key="3">
    <citation type="submission" date="2025-09" db="UniProtKB">
        <authorList>
            <consortium name="Ensembl"/>
        </authorList>
    </citation>
    <scope>IDENTIFICATION</scope>
</reference>
<sequence length="165" mass="18273">MTLKLKLRNSNSKISTPLLPCFIGNILDSMLLRASSKEAVESGKEAFGSTAPASSSQRLLWCHCYHHCPEDSTNNTCRTDGYCFTMVKEEGGVPVQTAGCLGLVGSEFQCRVNTGNSSKESLECCTDEDYCNKNLHPTLPPLKPPREFIRALLKAFLLLKHKKEF</sequence>
<dbReference type="Pfam" id="PF01064">
    <property type="entry name" value="Activin_recp"/>
    <property type="match status" value="1"/>
</dbReference>
<dbReference type="SUPFAM" id="SSF57302">
    <property type="entry name" value="Snake toxin-like"/>
    <property type="match status" value="1"/>
</dbReference>
<dbReference type="OMA" id="HHCPENS"/>
<dbReference type="GO" id="GO:0004675">
    <property type="term" value="F:transmembrane receptor protein serine/threonine kinase activity"/>
    <property type="evidence" value="ECO:0007669"/>
    <property type="project" value="InterPro"/>
</dbReference>